<dbReference type="PROSITE" id="PS51725">
    <property type="entry name" value="ABM"/>
    <property type="match status" value="1"/>
</dbReference>
<dbReference type="PANTHER" id="PTHR40624">
    <property type="entry name" value="BIOSYNTHESIS MONOOXYGENASE, PUTATIVE (AFU_ORTHOLOGUE AFUA_1G12025)-RELATED"/>
    <property type="match status" value="1"/>
</dbReference>
<keyword evidence="2" id="KW-0503">Monooxygenase</keyword>
<dbReference type="GO" id="GO:0004497">
    <property type="term" value="F:monooxygenase activity"/>
    <property type="evidence" value="ECO:0007669"/>
    <property type="project" value="UniProtKB-KW"/>
</dbReference>
<evidence type="ECO:0000259" key="1">
    <source>
        <dbReference type="PROSITE" id="PS51725"/>
    </source>
</evidence>
<accession>A0A6A5SBB4</accession>
<dbReference type="PANTHER" id="PTHR40624:SF1">
    <property type="entry name" value="BIOSYNTHESIS MONOOXYGENASE, PUTATIVE (AFU_ORTHOLOGUE AFUA_1G12025)-RELATED"/>
    <property type="match status" value="1"/>
</dbReference>
<feature type="domain" description="ABM" evidence="1">
    <location>
        <begin position="5"/>
        <end position="97"/>
    </location>
</feature>
<sequence>MSSPIDVIVILTPKPGKADRLEELLLTAAKAVEAKEPGTLRYHLQRETKGDAPTFVMLEKYANQAALETHGKSDHYKDLGRALKEEELLAEPLKVLFTKEAGGYGSKL</sequence>
<name>A0A6A5SBB4_9PLEO</name>
<gene>
    <name evidence="2" type="ORF">EJ02DRAFT_384787</name>
</gene>
<evidence type="ECO:0000313" key="2">
    <source>
        <dbReference type="EMBL" id="KAF1937905.1"/>
    </source>
</evidence>
<protein>
    <submittedName>
        <fullName evidence="2">Antibiotic biosynthesis monooxygenase-like protein</fullName>
    </submittedName>
</protein>
<dbReference type="InterPro" id="IPR011008">
    <property type="entry name" value="Dimeric_a/b-barrel"/>
</dbReference>
<dbReference type="Pfam" id="PF03992">
    <property type="entry name" value="ABM"/>
    <property type="match status" value="1"/>
</dbReference>
<evidence type="ECO:0000313" key="3">
    <source>
        <dbReference type="Proteomes" id="UP000800038"/>
    </source>
</evidence>
<proteinExistence type="predicted"/>
<dbReference type="AlphaFoldDB" id="A0A6A5SBB4"/>
<dbReference type="InterPro" id="IPR007138">
    <property type="entry name" value="ABM_dom"/>
</dbReference>
<reference evidence="2" key="1">
    <citation type="journal article" date="2020" name="Stud. Mycol.">
        <title>101 Dothideomycetes genomes: a test case for predicting lifestyles and emergence of pathogens.</title>
        <authorList>
            <person name="Haridas S."/>
            <person name="Albert R."/>
            <person name="Binder M."/>
            <person name="Bloem J."/>
            <person name="Labutti K."/>
            <person name="Salamov A."/>
            <person name="Andreopoulos B."/>
            <person name="Baker S."/>
            <person name="Barry K."/>
            <person name="Bills G."/>
            <person name="Bluhm B."/>
            <person name="Cannon C."/>
            <person name="Castanera R."/>
            <person name="Culley D."/>
            <person name="Daum C."/>
            <person name="Ezra D."/>
            <person name="Gonzalez J."/>
            <person name="Henrissat B."/>
            <person name="Kuo A."/>
            <person name="Liang C."/>
            <person name="Lipzen A."/>
            <person name="Lutzoni F."/>
            <person name="Magnuson J."/>
            <person name="Mondo S."/>
            <person name="Nolan M."/>
            <person name="Ohm R."/>
            <person name="Pangilinan J."/>
            <person name="Park H.-J."/>
            <person name="Ramirez L."/>
            <person name="Alfaro M."/>
            <person name="Sun H."/>
            <person name="Tritt A."/>
            <person name="Yoshinaga Y."/>
            <person name="Zwiers L.-H."/>
            <person name="Turgeon B."/>
            <person name="Goodwin S."/>
            <person name="Spatafora J."/>
            <person name="Crous P."/>
            <person name="Grigoriev I."/>
        </authorList>
    </citation>
    <scope>NUCLEOTIDE SEQUENCE</scope>
    <source>
        <strain evidence="2">CBS 161.51</strain>
    </source>
</reference>
<keyword evidence="3" id="KW-1185">Reference proteome</keyword>
<dbReference type="OrthoDB" id="10011777at2759"/>
<dbReference type="SUPFAM" id="SSF54909">
    <property type="entry name" value="Dimeric alpha+beta barrel"/>
    <property type="match status" value="1"/>
</dbReference>
<dbReference type="Gene3D" id="3.30.70.100">
    <property type="match status" value="1"/>
</dbReference>
<keyword evidence="2" id="KW-0560">Oxidoreductase</keyword>
<dbReference type="EMBL" id="ML976122">
    <property type="protein sequence ID" value="KAF1937905.1"/>
    <property type="molecule type" value="Genomic_DNA"/>
</dbReference>
<dbReference type="Proteomes" id="UP000800038">
    <property type="component" value="Unassembled WGS sequence"/>
</dbReference>
<organism evidence="2 3">
    <name type="scientific">Clathrospora elynae</name>
    <dbReference type="NCBI Taxonomy" id="706981"/>
    <lineage>
        <taxon>Eukaryota</taxon>
        <taxon>Fungi</taxon>
        <taxon>Dikarya</taxon>
        <taxon>Ascomycota</taxon>
        <taxon>Pezizomycotina</taxon>
        <taxon>Dothideomycetes</taxon>
        <taxon>Pleosporomycetidae</taxon>
        <taxon>Pleosporales</taxon>
        <taxon>Diademaceae</taxon>
        <taxon>Clathrospora</taxon>
    </lineage>
</organism>